<organism evidence="1 2">
    <name type="scientific">Trachymyrmex cornetzi</name>
    <dbReference type="NCBI Taxonomy" id="471704"/>
    <lineage>
        <taxon>Eukaryota</taxon>
        <taxon>Metazoa</taxon>
        <taxon>Ecdysozoa</taxon>
        <taxon>Arthropoda</taxon>
        <taxon>Hexapoda</taxon>
        <taxon>Insecta</taxon>
        <taxon>Pterygota</taxon>
        <taxon>Neoptera</taxon>
        <taxon>Endopterygota</taxon>
        <taxon>Hymenoptera</taxon>
        <taxon>Apocrita</taxon>
        <taxon>Aculeata</taxon>
        <taxon>Formicoidea</taxon>
        <taxon>Formicidae</taxon>
        <taxon>Myrmicinae</taxon>
        <taxon>Trachymyrmex</taxon>
    </lineage>
</organism>
<dbReference type="SUPFAM" id="SSF54001">
    <property type="entry name" value="Cysteine proteinases"/>
    <property type="match status" value="1"/>
</dbReference>
<dbReference type="InterPro" id="IPR038765">
    <property type="entry name" value="Papain-like_cys_pep_sf"/>
</dbReference>
<proteinExistence type="predicted"/>
<dbReference type="Proteomes" id="UP000078492">
    <property type="component" value="Unassembled WGS sequence"/>
</dbReference>
<sequence length="107" mass="12139">VPTKEREILIINLISFSSDDGKLVKIPHKFSLRAVPTAKIIIAGQTYKVMSAIFHYGLCIDEGHYTSMCREGTSWIDDAQVIKKQWPRGAKDVSILFLQKNVTKNIY</sequence>
<evidence type="ECO:0000313" key="2">
    <source>
        <dbReference type="Proteomes" id="UP000078492"/>
    </source>
</evidence>
<keyword evidence="2" id="KW-1185">Reference proteome</keyword>
<dbReference type="Gene3D" id="3.90.70.10">
    <property type="entry name" value="Cysteine proteinases"/>
    <property type="match status" value="1"/>
</dbReference>
<accession>A0A151JQS3</accession>
<dbReference type="AlphaFoldDB" id="A0A151JQS3"/>
<reference evidence="1 2" key="1">
    <citation type="submission" date="2015-09" db="EMBL/GenBank/DDBJ databases">
        <title>Trachymyrmex cornetzi WGS genome.</title>
        <authorList>
            <person name="Nygaard S."/>
            <person name="Hu H."/>
            <person name="Boomsma J."/>
            <person name="Zhang G."/>
        </authorList>
    </citation>
    <scope>NUCLEOTIDE SEQUENCE [LARGE SCALE GENOMIC DNA]</scope>
    <source>
        <strain evidence="1">Tcor2-1</strain>
        <tissue evidence="1">Whole body</tissue>
    </source>
</reference>
<evidence type="ECO:0000313" key="1">
    <source>
        <dbReference type="EMBL" id="KYN29553.1"/>
    </source>
</evidence>
<dbReference type="EMBL" id="KQ978634">
    <property type="protein sequence ID" value="KYN29553.1"/>
    <property type="molecule type" value="Genomic_DNA"/>
</dbReference>
<protein>
    <recommendedName>
        <fullName evidence="3">USP domain-containing protein</fullName>
    </recommendedName>
</protein>
<evidence type="ECO:0008006" key="3">
    <source>
        <dbReference type="Google" id="ProtNLM"/>
    </source>
</evidence>
<gene>
    <name evidence="1" type="ORF">ALC57_01001</name>
</gene>
<dbReference type="STRING" id="471704.A0A151JQS3"/>
<name>A0A151JQS3_9HYME</name>
<feature type="non-terminal residue" evidence="1">
    <location>
        <position position="1"/>
    </location>
</feature>